<dbReference type="GO" id="GO:0006352">
    <property type="term" value="P:DNA-templated transcription initiation"/>
    <property type="evidence" value="ECO:0007669"/>
    <property type="project" value="InterPro"/>
</dbReference>
<dbReference type="GO" id="GO:0016987">
    <property type="term" value="F:sigma factor activity"/>
    <property type="evidence" value="ECO:0007669"/>
    <property type="project" value="UniProtKB-KW"/>
</dbReference>
<dbReference type="EMBL" id="CACRSZ010000085">
    <property type="protein sequence ID" value="VYT49779.1"/>
    <property type="molecule type" value="Genomic_DNA"/>
</dbReference>
<evidence type="ECO:0000256" key="1">
    <source>
        <dbReference type="ARBA" id="ARBA00023015"/>
    </source>
</evidence>
<name>A0A6N2X6C3_9BACE</name>
<feature type="domain" description="RNA polymerase sigma factor 70 region 4 type 2" evidence="4">
    <location>
        <begin position="24"/>
        <end position="74"/>
    </location>
</feature>
<dbReference type="PANTHER" id="PTHR43133:SF46">
    <property type="entry name" value="RNA POLYMERASE SIGMA-70 FACTOR ECF SUBFAMILY"/>
    <property type="match status" value="1"/>
</dbReference>
<accession>A0A6N2X6C3</accession>
<dbReference type="SUPFAM" id="SSF88659">
    <property type="entry name" value="Sigma3 and sigma4 domains of RNA polymerase sigma factors"/>
    <property type="match status" value="1"/>
</dbReference>
<gene>
    <name evidence="5" type="ORF">BFLFYP10_03923</name>
</gene>
<protein>
    <submittedName>
        <fullName evidence="5">RNA polymerase sigma factor RpoE</fullName>
    </submittedName>
</protein>
<keyword evidence="3" id="KW-0804">Transcription</keyword>
<keyword evidence="2" id="KW-0731">Sigma factor</keyword>
<proteinExistence type="predicted"/>
<evidence type="ECO:0000259" key="4">
    <source>
        <dbReference type="Pfam" id="PF08281"/>
    </source>
</evidence>
<dbReference type="PANTHER" id="PTHR43133">
    <property type="entry name" value="RNA POLYMERASE ECF-TYPE SIGMA FACTO"/>
    <property type="match status" value="1"/>
</dbReference>
<evidence type="ECO:0000256" key="2">
    <source>
        <dbReference type="ARBA" id="ARBA00023082"/>
    </source>
</evidence>
<dbReference type="InterPro" id="IPR014284">
    <property type="entry name" value="RNA_pol_sigma-70_dom"/>
</dbReference>
<dbReference type="InterPro" id="IPR039425">
    <property type="entry name" value="RNA_pol_sigma-70-like"/>
</dbReference>
<organism evidence="5">
    <name type="scientific">Bacteroides faecis</name>
    <dbReference type="NCBI Taxonomy" id="674529"/>
    <lineage>
        <taxon>Bacteria</taxon>
        <taxon>Pseudomonadati</taxon>
        <taxon>Bacteroidota</taxon>
        <taxon>Bacteroidia</taxon>
        <taxon>Bacteroidales</taxon>
        <taxon>Bacteroidaceae</taxon>
        <taxon>Bacteroides</taxon>
    </lineage>
</organism>
<dbReference type="InterPro" id="IPR013324">
    <property type="entry name" value="RNA_pol_sigma_r3/r4-like"/>
</dbReference>
<sequence length="95" mass="11151">MFYEEMEKLIHDVEAYQFQELSKRVKEAIEALPASYREAFVMHRFTKKSYKEIAEDSGVSMKTIAYRIQQATKLLRKDLADLLTTIIVCIMSIVR</sequence>
<dbReference type="Gene3D" id="1.10.10.10">
    <property type="entry name" value="Winged helix-like DNA-binding domain superfamily/Winged helix DNA-binding domain"/>
    <property type="match status" value="1"/>
</dbReference>
<dbReference type="InterPro" id="IPR013249">
    <property type="entry name" value="RNA_pol_sigma70_r4_t2"/>
</dbReference>
<dbReference type="InterPro" id="IPR036388">
    <property type="entry name" value="WH-like_DNA-bd_sf"/>
</dbReference>
<dbReference type="GO" id="GO:0003677">
    <property type="term" value="F:DNA binding"/>
    <property type="evidence" value="ECO:0007669"/>
    <property type="project" value="InterPro"/>
</dbReference>
<dbReference type="Pfam" id="PF08281">
    <property type="entry name" value="Sigma70_r4_2"/>
    <property type="match status" value="1"/>
</dbReference>
<dbReference type="NCBIfam" id="TIGR02937">
    <property type="entry name" value="sigma70-ECF"/>
    <property type="match status" value="1"/>
</dbReference>
<evidence type="ECO:0000313" key="5">
    <source>
        <dbReference type="EMBL" id="VYT49779.1"/>
    </source>
</evidence>
<reference evidence="5" key="1">
    <citation type="submission" date="2019-11" db="EMBL/GenBank/DDBJ databases">
        <authorList>
            <person name="Feng L."/>
        </authorList>
    </citation>
    <scope>NUCLEOTIDE SEQUENCE</scope>
    <source>
        <strain evidence="5">BfaecisLFYP10</strain>
    </source>
</reference>
<dbReference type="AlphaFoldDB" id="A0A6N2X6C3"/>
<evidence type="ECO:0000256" key="3">
    <source>
        <dbReference type="ARBA" id="ARBA00023163"/>
    </source>
</evidence>
<keyword evidence="1" id="KW-0805">Transcription regulation</keyword>